<organism evidence="2 3">
    <name type="scientific">Johnsonella ignava ATCC 51276</name>
    <dbReference type="NCBI Taxonomy" id="679200"/>
    <lineage>
        <taxon>Bacteria</taxon>
        <taxon>Bacillati</taxon>
        <taxon>Bacillota</taxon>
        <taxon>Clostridia</taxon>
        <taxon>Lachnospirales</taxon>
        <taxon>Lachnospiraceae</taxon>
        <taxon>Johnsonella</taxon>
    </lineage>
</organism>
<evidence type="ECO:0000313" key="3">
    <source>
        <dbReference type="Proteomes" id="UP000003011"/>
    </source>
</evidence>
<name>G5GIT2_9FIRM</name>
<dbReference type="eggNOG" id="COG2161">
    <property type="taxonomic scope" value="Bacteria"/>
</dbReference>
<dbReference type="OrthoDB" id="3268087at2"/>
<dbReference type="Gene3D" id="3.40.1620.10">
    <property type="entry name" value="YefM-like domain"/>
    <property type="match status" value="1"/>
</dbReference>
<dbReference type="Proteomes" id="UP000003011">
    <property type="component" value="Unassembled WGS sequence"/>
</dbReference>
<dbReference type="SUPFAM" id="SSF143120">
    <property type="entry name" value="YefM-like"/>
    <property type="match status" value="1"/>
</dbReference>
<comment type="similarity">
    <text evidence="1">Belongs to the phD/YefM antitoxin family.</text>
</comment>
<dbReference type="STRING" id="679200.HMPREF9333_01472"/>
<dbReference type="EMBL" id="ACZL01000023">
    <property type="protein sequence ID" value="EHI55336.1"/>
    <property type="molecule type" value="Genomic_DNA"/>
</dbReference>
<keyword evidence="3" id="KW-1185">Reference proteome</keyword>
<dbReference type="RefSeq" id="WP_005541140.1">
    <property type="nucleotide sequence ID" value="NZ_JH378833.1"/>
</dbReference>
<gene>
    <name evidence="2" type="ORF">HMPREF9333_01472</name>
</gene>
<comment type="caution">
    <text evidence="2">The sequence shown here is derived from an EMBL/GenBank/DDBJ whole genome shotgun (WGS) entry which is preliminary data.</text>
</comment>
<reference evidence="2 3" key="1">
    <citation type="submission" date="2011-08" db="EMBL/GenBank/DDBJ databases">
        <title>The Genome Sequence of Johnsonella ignava ATCC 51276.</title>
        <authorList>
            <consortium name="The Broad Institute Genome Sequencing Platform"/>
            <person name="Earl A."/>
            <person name="Ward D."/>
            <person name="Feldgarden M."/>
            <person name="Gevers D."/>
            <person name="Izard J."/>
            <person name="Blanton J.M."/>
            <person name="Baranova O.V."/>
            <person name="Dewhirst F.E."/>
            <person name="Young S.K."/>
            <person name="Zeng Q."/>
            <person name="Gargeya S."/>
            <person name="Fitzgerald M."/>
            <person name="Haas B."/>
            <person name="Abouelleil A."/>
            <person name="Alvarado L."/>
            <person name="Arachchi H.M."/>
            <person name="Berlin A."/>
            <person name="Brown A."/>
            <person name="Chapman S.B."/>
            <person name="Chen Z."/>
            <person name="Dunbar C."/>
            <person name="Freedman E."/>
            <person name="Gearin G."/>
            <person name="Gellesch M."/>
            <person name="Goldberg J."/>
            <person name="Griggs A."/>
            <person name="Gujja S."/>
            <person name="Heiman D."/>
            <person name="Howarth C."/>
            <person name="Larson L."/>
            <person name="Lui A."/>
            <person name="MacDonald P.J.P."/>
            <person name="Montmayeur A."/>
            <person name="Murphy C."/>
            <person name="Neiman D."/>
            <person name="Pearson M."/>
            <person name="Priest M."/>
            <person name="Roberts A."/>
            <person name="Saif S."/>
            <person name="Shea T."/>
            <person name="Shenoy N."/>
            <person name="Sisk P."/>
            <person name="Stolte C."/>
            <person name="Sykes S."/>
            <person name="Wortman J."/>
            <person name="Nusbaum C."/>
            <person name="Birren B."/>
        </authorList>
    </citation>
    <scope>NUCLEOTIDE SEQUENCE [LARGE SCALE GENOMIC DNA]</scope>
    <source>
        <strain evidence="2 3">ATCC 51276</strain>
    </source>
</reference>
<dbReference type="InterPro" id="IPR036165">
    <property type="entry name" value="YefM-like_sf"/>
</dbReference>
<protein>
    <recommendedName>
        <fullName evidence="4">Antitoxin</fullName>
    </recommendedName>
</protein>
<proteinExistence type="inferred from homology"/>
<dbReference type="AlphaFoldDB" id="G5GIT2"/>
<evidence type="ECO:0000313" key="2">
    <source>
        <dbReference type="EMBL" id="EHI55336.1"/>
    </source>
</evidence>
<sequence length="68" mass="7717">MKDKGSKATMDFYNMSDFLKGQSSKIITKLSENDEAAFILKNGKPKAILISKERYERLVQAGINILDY</sequence>
<accession>G5GIT2</accession>
<dbReference type="HOGENOM" id="CLU_202961_0_0_9"/>
<evidence type="ECO:0000256" key="1">
    <source>
        <dbReference type="ARBA" id="ARBA00009981"/>
    </source>
</evidence>
<evidence type="ECO:0008006" key="4">
    <source>
        <dbReference type="Google" id="ProtNLM"/>
    </source>
</evidence>